<keyword evidence="2" id="KW-1185">Reference proteome</keyword>
<comment type="caution">
    <text evidence="1">The sequence shown here is derived from an EMBL/GenBank/DDBJ whole genome shotgun (WGS) entry which is preliminary data.</text>
</comment>
<gene>
    <name evidence="1" type="ORF">J2Z22_004871</name>
</gene>
<organism evidence="1 2">
    <name type="scientific">Paenibacillus forsythiae</name>
    <dbReference type="NCBI Taxonomy" id="365616"/>
    <lineage>
        <taxon>Bacteria</taxon>
        <taxon>Bacillati</taxon>
        <taxon>Bacillota</taxon>
        <taxon>Bacilli</taxon>
        <taxon>Bacillales</taxon>
        <taxon>Paenibacillaceae</taxon>
        <taxon>Paenibacillus</taxon>
    </lineage>
</organism>
<accession>A0ABU3HHV9</accession>
<reference evidence="1 2" key="1">
    <citation type="submission" date="2023-07" db="EMBL/GenBank/DDBJ databases">
        <title>Genomic Encyclopedia of Type Strains, Phase IV (KMG-IV): sequencing the most valuable type-strain genomes for metagenomic binning, comparative biology and taxonomic classification.</title>
        <authorList>
            <person name="Goeker M."/>
        </authorList>
    </citation>
    <scope>NUCLEOTIDE SEQUENCE [LARGE SCALE GENOMIC DNA]</scope>
    <source>
        <strain evidence="1 2">T98</strain>
    </source>
</reference>
<feature type="non-terminal residue" evidence="1">
    <location>
        <position position="51"/>
    </location>
</feature>
<proteinExistence type="predicted"/>
<dbReference type="Proteomes" id="UP001248709">
    <property type="component" value="Unassembled WGS sequence"/>
</dbReference>
<sequence>MPEIWERVNLYLSTNREQDTYVTDSLRQQRPVQGRPNVKVWQHAQGSGVEM</sequence>
<dbReference type="EMBL" id="JAUSUY010000055">
    <property type="protein sequence ID" value="MDT3429270.1"/>
    <property type="molecule type" value="Genomic_DNA"/>
</dbReference>
<name>A0ABU3HHV9_9BACL</name>
<protein>
    <submittedName>
        <fullName evidence="1">Uncharacterized protein</fullName>
    </submittedName>
</protein>
<evidence type="ECO:0000313" key="2">
    <source>
        <dbReference type="Proteomes" id="UP001248709"/>
    </source>
</evidence>
<evidence type="ECO:0000313" key="1">
    <source>
        <dbReference type="EMBL" id="MDT3429270.1"/>
    </source>
</evidence>